<dbReference type="PANTHER" id="PTHR13026:SF0">
    <property type="entry name" value="RIBOSOMAL RNA PROCESSING 1B"/>
    <property type="match status" value="1"/>
</dbReference>
<keyword evidence="7" id="KW-1185">Reference proteome</keyword>
<protein>
    <submittedName>
        <fullName evidence="6">Uncharacterized protein</fullName>
    </submittedName>
</protein>
<comment type="similarity">
    <text evidence="2">Belongs to the RRP1 family.</text>
</comment>
<dbReference type="AlphaFoldDB" id="A0A9W8CJH0"/>
<dbReference type="GO" id="GO:0005634">
    <property type="term" value="C:nucleus"/>
    <property type="evidence" value="ECO:0007669"/>
    <property type="project" value="UniProtKB-SubCell"/>
</dbReference>
<comment type="caution">
    <text evidence="6">The sequence shown here is derived from an EMBL/GenBank/DDBJ whole genome shotgun (WGS) entry which is preliminary data.</text>
</comment>
<feature type="compositionally biased region" description="Polar residues" evidence="5">
    <location>
        <begin position="445"/>
        <end position="464"/>
    </location>
</feature>
<feature type="compositionally biased region" description="Low complexity" evidence="5">
    <location>
        <begin position="473"/>
        <end position="488"/>
    </location>
</feature>
<comment type="subcellular location">
    <subcellularLocation>
        <location evidence="1">Nucleus</location>
    </subcellularLocation>
</comment>
<feature type="compositionally biased region" description="Polar residues" evidence="5">
    <location>
        <begin position="503"/>
        <end position="514"/>
    </location>
</feature>
<gene>
    <name evidence="6" type="ORF">LPJ64_001993</name>
</gene>
<dbReference type="GO" id="GO:0006364">
    <property type="term" value="P:rRNA processing"/>
    <property type="evidence" value="ECO:0007669"/>
    <property type="project" value="UniProtKB-KW"/>
</dbReference>
<dbReference type="GO" id="GO:0030688">
    <property type="term" value="C:preribosome, small subunit precursor"/>
    <property type="evidence" value="ECO:0007669"/>
    <property type="project" value="InterPro"/>
</dbReference>
<dbReference type="InterPro" id="IPR010301">
    <property type="entry name" value="RRP1"/>
</dbReference>
<dbReference type="EMBL" id="JANBOH010000057">
    <property type="protein sequence ID" value="KAJ1646542.1"/>
    <property type="molecule type" value="Genomic_DNA"/>
</dbReference>
<keyword evidence="3" id="KW-0698">rRNA processing</keyword>
<feature type="compositionally biased region" description="Acidic residues" evidence="5">
    <location>
        <begin position="239"/>
        <end position="258"/>
    </location>
</feature>
<accession>A0A9W8CJH0</accession>
<proteinExistence type="inferred from homology"/>
<dbReference type="PANTHER" id="PTHR13026">
    <property type="entry name" value="NNP-1 PROTEIN NOVEL NUCLEAR PROTEIN 1 NOP52"/>
    <property type="match status" value="1"/>
</dbReference>
<dbReference type="Pfam" id="PF05997">
    <property type="entry name" value="Nop52"/>
    <property type="match status" value="1"/>
</dbReference>
<keyword evidence="4" id="KW-0539">Nucleus</keyword>
<sequence length="676" mass="75723">MIELSDKELAFGKRLAHVDKEVRDVAVAKLGEILSTEDEFTYMEMLRQWKALFYCFWLSDMPLVQQELSWDLANMILKCKGSNRTSFVRAFWETVCREWYDIDKHRVDKYLLLMRRIVFFTTRSMYQSNWDDQLVSEYMGIYSQFPVSPNDPKIPHTARLHVADVFVDELVRLSAEILKESEEPEVDLAKIPVAKLLEPFMRFVGSSSIRHLPPKIAEAVFENIVMRIAEAEDRAAGAQEEEAGEEGEEQEEEEDDYEPSSNDAVILDNQIENASLRNVQFLIDSIPSVKERLFAVASEESMLSMGRKRLYALYQMLCETFPDDENDVPLPGQIAVREPMGAEGRKIAKKYKRKAELKKAGRKQKKKDLSKNILSTEAATIDINALEKKATADEESKFLQDIAKIREMEKRAGFGTTGDSGDNPKSKKDLRAEKKEKQKQKQQKHNQATKGASNASSVQESNDVPQLIPISEPAAKPSSKASPKTSTKQLGAASVDSWVVQDKTLSATASSPGSRTKRRRNSDQSMLAEALKNIVVKEKTAVSAASTPSKKSPMANGKHAPDVSSKTPESKPGSENGAKSASDKKRLTWALERNSVKRFLKKVPMLPSTEEVSTAPEHQLKPVLRKQSSYGDVQATGEPPLKPISLKQTKGASRVGVNGQTSNTLVRGNKKQKNRR</sequence>
<feature type="compositionally biased region" description="Basic and acidic residues" evidence="5">
    <location>
        <begin position="422"/>
        <end position="436"/>
    </location>
</feature>
<evidence type="ECO:0000256" key="3">
    <source>
        <dbReference type="ARBA" id="ARBA00022552"/>
    </source>
</evidence>
<feature type="region of interest" description="Disordered" evidence="5">
    <location>
        <begin position="232"/>
        <end position="261"/>
    </location>
</feature>
<organism evidence="6 7">
    <name type="scientific">Coemansia asiatica</name>
    <dbReference type="NCBI Taxonomy" id="1052880"/>
    <lineage>
        <taxon>Eukaryota</taxon>
        <taxon>Fungi</taxon>
        <taxon>Fungi incertae sedis</taxon>
        <taxon>Zoopagomycota</taxon>
        <taxon>Kickxellomycotina</taxon>
        <taxon>Kickxellomycetes</taxon>
        <taxon>Kickxellales</taxon>
        <taxon>Kickxellaceae</taxon>
        <taxon>Coemansia</taxon>
    </lineage>
</organism>
<feature type="region of interest" description="Disordered" evidence="5">
    <location>
        <begin position="410"/>
        <end position="589"/>
    </location>
</feature>
<name>A0A9W8CJH0_9FUNG</name>
<evidence type="ECO:0000313" key="6">
    <source>
        <dbReference type="EMBL" id="KAJ1646542.1"/>
    </source>
</evidence>
<evidence type="ECO:0000256" key="4">
    <source>
        <dbReference type="ARBA" id="ARBA00023242"/>
    </source>
</evidence>
<evidence type="ECO:0000256" key="1">
    <source>
        <dbReference type="ARBA" id="ARBA00004123"/>
    </source>
</evidence>
<reference evidence="6" key="1">
    <citation type="submission" date="2022-07" db="EMBL/GenBank/DDBJ databases">
        <title>Phylogenomic reconstructions and comparative analyses of Kickxellomycotina fungi.</title>
        <authorList>
            <person name="Reynolds N.K."/>
            <person name="Stajich J.E."/>
            <person name="Barry K."/>
            <person name="Grigoriev I.V."/>
            <person name="Crous P."/>
            <person name="Smith M.E."/>
        </authorList>
    </citation>
    <scope>NUCLEOTIDE SEQUENCE</scope>
    <source>
        <strain evidence="6">NBRC 105413</strain>
    </source>
</reference>
<evidence type="ECO:0000256" key="2">
    <source>
        <dbReference type="ARBA" id="ARBA00006374"/>
    </source>
</evidence>
<dbReference type="Proteomes" id="UP001145021">
    <property type="component" value="Unassembled WGS sequence"/>
</dbReference>
<evidence type="ECO:0000313" key="7">
    <source>
        <dbReference type="Proteomes" id="UP001145021"/>
    </source>
</evidence>
<feature type="region of interest" description="Disordered" evidence="5">
    <location>
        <begin position="607"/>
        <end position="676"/>
    </location>
</feature>
<evidence type="ECO:0000256" key="5">
    <source>
        <dbReference type="SAM" id="MobiDB-lite"/>
    </source>
</evidence>